<feature type="compositionally biased region" description="Low complexity" evidence="4">
    <location>
        <begin position="14"/>
        <end position="31"/>
    </location>
</feature>
<dbReference type="InterPro" id="IPR043147">
    <property type="entry name" value="Penicillin_amidase_A-knob"/>
</dbReference>
<accession>A0ABN2R1K5</accession>
<feature type="transmembrane region" description="Helical" evidence="5">
    <location>
        <begin position="62"/>
        <end position="84"/>
    </location>
</feature>
<dbReference type="Proteomes" id="UP001499854">
    <property type="component" value="Unassembled WGS sequence"/>
</dbReference>
<evidence type="ECO:0000256" key="2">
    <source>
        <dbReference type="ARBA" id="ARBA00022801"/>
    </source>
</evidence>
<dbReference type="Gene3D" id="2.30.120.10">
    <property type="match status" value="1"/>
</dbReference>
<comment type="caution">
    <text evidence="6">The sequence shown here is derived from an EMBL/GenBank/DDBJ whole genome shotgun (WGS) entry which is preliminary data.</text>
</comment>
<dbReference type="PIRSF" id="PIRSF001227">
    <property type="entry name" value="Pen_acylase"/>
    <property type="match status" value="1"/>
</dbReference>
<keyword evidence="5" id="KW-0812">Transmembrane</keyword>
<keyword evidence="5" id="KW-0472">Membrane</keyword>
<dbReference type="EMBL" id="BAAAQM010000007">
    <property type="protein sequence ID" value="GAA1961920.1"/>
    <property type="molecule type" value="Genomic_DNA"/>
</dbReference>
<organism evidence="6 7">
    <name type="scientific">Catenulispora subtropica</name>
    <dbReference type="NCBI Taxonomy" id="450798"/>
    <lineage>
        <taxon>Bacteria</taxon>
        <taxon>Bacillati</taxon>
        <taxon>Actinomycetota</taxon>
        <taxon>Actinomycetes</taxon>
        <taxon>Catenulisporales</taxon>
        <taxon>Catenulisporaceae</taxon>
        <taxon>Catenulispora</taxon>
    </lineage>
</organism>
<keyword evidence="5" id="KW-1133">Transmembrane helix</keyword>
<dbReference type="InterPro" id="IPR002692">
    <property type="entry name" value="S45"/>
</dbReference>
<name>A0ABN2R1K5_9ACTN</name>
<dbReference type="RefSeq" id="WP_344656505.1">
    <property type="nucleotide sequence ID" value="NZ_BAAAQM010000007.1"/>
</dbReference>
<gene>
    <name evidence="6" type="ORF">GCM10009838_18300</name>
</gene>
<dbReference type="InterPro" id="IPR014395">
    <property type="entry name" value="Pen/GL7ACA/AHL_acylase"/>
</dbReference>
<dbReference type="Gene3D" id="3.60.20.10">
    <property type="entry name" value="Glutamine Phosphoribosylpyrophosphate, subunit 1, domain 1"/>
    <property type="match status" value="1"/>
</dbReference>
<dbReference type="PANTHER" id="PTHR34218:SF4">
    <property type="entry name" value="ACYL-HOMOSERINE LACTONE ACYLASE QUIP"/>
    <property type="match status" value="1"/>
</dbReference>
<dbReference type="InterPro" id="IPR029055">
    <property type="entry name" value="Ntn_hydrolases_N"/>
</dbReference>
<dbReference type="InterPro" id="IPR043146">
    <property type="entry name" value="Penicillin_amidase_N_B-knob"/>
</dbReference>
<protein>
    <submittedName>
        <fullName evidence="6">Penicillin acylase family protein</fullName>
    </submittedName>
</protein>
<keyword evidence="7" id="KW-1185">Reference proteome</keyword>
<evidence type="ECO:0000256" key="1">
    <source>
        <dbReference type="ARBA" id="ARBA00006586"/>
    </source>
</evidence>
<dbReference type="Pfam" id="PF01804">
    <property type="entry name" value="Penicil_amidase"/>
    <property type="match status" value="1"/>
</dbReference>
<evidence type="ECO:0000256" key="5">
    <source>
        <dbReference type="SAM" id="Phobius"/>
    </source>
</evidence>
<keyword evidence="3" id="KW-0865">Zymogen</keyword>
<sequence>MQTDHDEFPEQPADPDAGTADGASEPDAGPEIGPGPGPEPDLEPTTPPAQPRSRPRRRFRKLKTASAVLAALLVVLVGGGAWWLNSSIHASYPQTTGTLHVPGLDANVEVDRNAEGVPQVYAATSHDLFFAQGYVQAQDRFWQMDVYRHITAGRLAEMFGSSQVDTDKFVRTMGWRAVAEQEYSTLSADTQAYLTAYSAGVNAYLKDHKGSKASVEYAVLGLQTDYTPYDWTPVDSVAWLKALAWDLRDNMQSEIDRALASQKLTKDQVDQLFPAYPAGHPTIVHQGTVTNGAFDQNATSSDTAPAEPAALPAGAATALASLSHTVSALPATLQPHVDGVGSNSWVVSGALTTTGKPLLANDPHLAPQLPSIWYQMGLHCTTVNDACPFDVAGFTMPGTPGVLIGHTSAIAWGFTNGTEDVTDLVLEKVSGDSYEYNGQQLPLSVRQETIKVAGGKPITLTIRSTNQGPLVSDTDKDLRTAGNGYAVALRWTALHPGRTADALFEVDRASDWSTFRAAAKDFAVPSQNMIYADTAGNIGYQTPGQIPIRKAGDGRWPVPGWTDQYEWSGYIPFDELPHVLNPPDGFVATANNPIIGSQYPYLLSMDFDYGYRANEITQRLKAATSDGKKIDADGMRAIQGDTRNEFASVLVPYLTRLPASSSKQTRAARTLFEGWDYTTSTTSAPAAYFYEVWKFICKDAFIAKLPSSVEVDGGDQWFAAATTLLPDATSFWWNGDRDALLAKAMDQAADELTSQQGSNVKQWEWGALHKLTPTNQTLGTGGPWFVKWLVNGDPVPVSGGSAVVDATGFDIGKNFAVDEVPSMRMLVDLSNLDASTWVNLTGASGHVDDPHYLDQLALWRTLRTLPWPYSRAAVQRTTKDTLTLTP</sequence>
<keyword evidence="2" id="KW-0378">Hydrolase</keyword>
<evidence type="ECO:0000313" key="7">
    <source>
        <dbReference type="Proteomes" id="UP001499854"/>
    </source>
</evidence>
<evidence type="ECO:0000313" key="6">
    <source>
        <dbReference type="EMBL" id="GAA1961920.1"/>
    </source>
</evidence>
<dbReference type="Gene3D" id="1.10.439.10">
    <property type="entry name" value="Penicillin Amidohydrolase, domain 1"/>
    <property type="match status" value="1"/>
</dbReference>
<dbReference type="Gene3D" id="1.10.1400.10">
    <property type="match status" value="1"/>
</dbReference>
<dbReference type="CDD" id="cd03747">
    <property type="entry name" value="Ntn_PGA_like"/>
    <property type="match status" value="1"/>
</dbReference>
<evidence type="ECO:0000256" key="3">
    <source>
        <dbReference type="ARBA" id="ARBA00023145"/>
    </source>
</evidence>
<proteinExistence type="inferred from homology"/>
<dbReference type="PANTHER" id="PTHR34218">
    <property type="entry name" value="PEPTIDASE S45 PENICILLIN AMIDASE"/>
    <property type="match status" value="1"/>
</dbReference>
<feature type="compositionally biased region" description="Pro residues" evidence="4">
    <location>
        <begin position="33"/>
        <end position="50"/>
    </location>
</feature>
<comment type="similarity">
    <text evidence="1">Belongs to the peptidase S45 family.</text>
</comment>
<feature type="region of interest" description="Disordered" evidence="4">
    <location>
        <begin position="1"/>
        <end position="59"/>
    </location>
</feature>
<reference evidence="6 7" key="1">
    <citation type="journal article" date="2019" name="Int. J. Syst. Evol. Microbiol.">
        <title>The Global Catalogue of Microorganisms (GCM) 10K type strain sequencing project: providing services to taxonomists for standard genome sequencing and annotation.</title>
        <authorList>
            <consortium name="The Broad Institute Genomics Platform"/>
            <consortium name="The Broad Institute Genome Sequencing Center for Infectious Disease"/>
            <person name="Wu L."/>
            <person name="Ma J."/>
        </authorList>
    </citation>
    <scope>NUCLEOTIDE SEQUENCE [LARGE SCALE GENOMIC DNA]</scope>
    <source>
        <strain evidence="6 7">JCM 16013</strain>
    </source>
</reference>
<evidence type="ECO:0000256" key="4">
    <source>
        <dbReference type="SAM" id="MobiDB-lite"/>
    </source>
</evidence>
<dbReference type="SUPFAM" id="SSF56235">
    <property type="entry name" value="N-terminal nucleophile aminohydrolases (Ntn hydrolases)"/>
    <property type="match status" value="1"/>
</dbReference>
<dbReference type="InterPro" id="IPR023343">
    <property type="entry name" value="Penicillin_amidase_dom1"/>
</dbReference>